<dbReference type="AlphaFoldDB" id="A0A1U7N5S1"/>
<gene>
    <name evidence="1" type="ORF">BJP37_22070</name>
</gene>
<protein>
    <recommendedName>
        <fullName evidence="3">PIN domain-containing protein</fullName>
    </recommendedName>
</protein>
<dbReference type="Proteomes" id="UP000186657">
    <property type="component" value="Unassembled WGS sequence"/>
</dbReference>
<organism evidence="1 2">
    <name type="scientific">Moorena bouillonii PNG</name>
    <dbReference type="NCBI Taxonomy" id="568701"/>
    <lineage>
        <taxon>Bacteria</taxon>
        <taxon>Bacillati</taxon>
        <taxon>Cyanobacteriota</taxon>
        <taxon>Cyanophyceae</taxon>
        <taxon>Coleofasciculales</taxon>
        <taxon>Coleofasciculaceae</taxon>
        <taxon>Moorena</taxon>
    </lineage>
</organism>
<accession>A0A1U7N5S1</accession>
<dbReference type="EMBL" id="MKZS01000001">
    <property type="protein sequence ID" value="OLT61298.1"/>
    <property type="molecule type" value="Genomic_DNA"/>
</dbReference>
<keyword evidence="2" id="KW-1185">Reference proteome</keyword>
<evidence type="ECO:0000313" key="1">
    <source>
        <dbReference type="EMBL" id="OLT61298.1"/>
    </source>
</evidence>
<evidence type="ECO:0008006" key="3">
    <source>
        <dbReference type="Google" id="ProtNLM"/>
    </source>
</evidence>
<dbReference type="RefSeq" id="WP_075902303.1">
    <property type="nucleotide sequence ID" value="NZ_MKZS01000001.1"/>
</dbReference>
<evidence type="ECO:0000313" key="2">
    <source>
        <dbReference type="Proteomes" id="UP000186657"/>
    </source>
</evidence>
<reference evidence="1 2" key="1">
    <citation type="submission" date="2016-10" db="EMBL/GenBank/DDBJ databases">
        <title>Comparative genomics uncovers the prolific and rare metabolic potential of the cyanobacterial genus Moorea.</title>
        <authorList>
            <person name="Leao T."/>
            <person name="Castelao G."/>
            <person name="Korobeynikov A."/>
            <person name="Monroe E.A."/>
            <person name="Podell S."/>
            <person name="Glukhov E."/>
            <person name="Allen E."/>
            <person name="Gerwick W.H."/>
            <person name="Gerwick L."/>
        </authorList>
    </citation>
    <scope>NUCLEOTIDE SEQUENCE [LARGE SCALE GENOMIC DNA]</scope>
    <source>
        <strain evidence="1 2">PNG5-198</strain>
    </source>
</reference>
<proteinExistence type="predicted"/>
<name>A0A1U7N5S1_9CYAN</name>
<comment type="caution">
    <text evidence="1">The sequence shown here is derived from an EMBL/GenBank/DDBJ whole genome shotgun (WGS) entry which is preliminary data.</text>
</comment>
<sequence>MRKVLIIDTSILCVYLEVPGKETCGSGNNRWNKQRVVELLEKEEKASTTFVLPLAAIIETGNHIAQARIKRYETAQALAEIMEKAADEKTPWAAFTDQSVLWDAQGLKKLAVEWSQLAAQKVSIGDATIKTVAEFYAKTGCQVEILTGDHGLKAYQPTTPAPIPRRRRSR</sequence>